<keyword evidence="2" id="KW-0812">Transmembrane</keyword>
<name>A0A8H5HXG9_9AGAR</name>
<feature type="compositionally biased region" description="Polar residues" evidence="1">
    <location>
        <begin position="26"/>
        <end position="37"/>
    </location>
</feature>
<evidence type="ECO:0000256" key="1">
    <source>
        <dbReference type="SAM" id="MobiDB-lite"/>
    </source>
</evidence>
<proteinExistence type="predicted"/>
<comment type="caution">
    <text evidence="3">The sequence shown here is derived from an EMBL/GenBank/DDBJ whole genome shotgun (WGS) entry which is preliminary data.</text>
</comment>
<feature type="compositionally biased region" description="Basic and acidic residues" evidence="1">
    <location>
        <begin position="625"/>
        <end position="652"/>
    </location>
</feature>
<organism evidence="3 4">
    <name type="scientific">Collybiopsis confluens</name>
    <dbReference type="NCBI Taxonomy" id="2823264"/>
    <lineage>
        <taxon>Eukaryota</taxon>
        <taxon>Fungi</taxon>
        <taxon>Dikarya</taxon>
        <taxon>Basidiomycota</taxon>
        <taxon>Agaricomycotina</taxon>
        <taxon>Agaricomycetes</taxon>
        <taxon>Agaricomycetidae</taxon>
        <taxon>Agaricales</taxon>
        <taxon>Marasmiineae</taxon>
        <taxon>Omphalotaceae</taxon>
        <taxon>Collybiopsis</taxon>
    </lineage>
</organism>
<keyword evidence="2" id="KW-1133">Transmembrane helix</keyword>
<feature type="transmembrane region" description="Helical" evidence="2">
    <location>
        <begin position="451"/>
        <end position="469"/>
    </location>
</feature>
<feature type="region of interest" description="Disordered" evidence="1">
    <location>
        <begin position="1"/>
        <end position="70"/>
    </location>
</feature>
<feature type="region of interest" description="Disordered" evidence="1">
    <location>
        <begin position="360"/>
        <end position="379"/>
    </location>
</feature>
<evidence type="ECO:0000313" key="4">
    <source>
        <dbReference type="Proteomes" id="UP000518752"/>
    </source>
</evidence>
<keyword evidence="2" id="KW-0472">Membrane</keyword>
<feature type="transmembrane region" description="Helical" evidence="2">
    <location>
        <begin position="577"/>
        <end position="601"/>
    </location>
</feature>
<sequence length="721" mass="79617">MESNPAERLLSGSSMTFPSLAEKTSPESNATVSTALTYSDKLSALPSSTPNPNRQRSPIMSSHSQGQPIPIYRRSLDGVSHPALGNNFDSFSKISPEVGGTWNGGRPKASVSEGSLNHEVLDAYPGRASMDSDRTSLPTMQSVRQVVHNPALHRIRRGSDPSAPYATSPRHHTSTVKSDHLLVGSRSPSHSRSRAASPLRILHQWSQGMHHRSNTGHFEEPFIPINPFQSQFRFSLPMRLPLPSWLRNLVSNNSCPEDAEGLPMKTTTHLPTAIPISINYQTNTPDAIDGHVHSAEHNHRMDLRMLHIFFLDTLPRMVYLHLLLRIPSMYFSRVARIFEDAEVSKPDIQRMIDACGRAGSQLRQGHRQNRDTGDNSNAPVTYLARNTTTAGVNPSSAPNLTAAAASMVDLTLPLPLPEEWSADSSVVSPALVRFKLSWEGFIDSLMREWKTLNVVSALLLSAILTMFQINDAATDPLTRTAALLSLICATMSLSYGCIYIVRFTTMRSMYRASIWAEEAQKTKTLVWWNVWVLLGMPAVFMAWSMILFIVSILSFVWRTGTESDPDERPPLSDKQALGPRIAITLLFLLGMVYFVLIVVTLKSYSVSSRWRGREMINVVSRHPRTHENGTERRRAVDTNTAKDRRNDRESGARELGAQAGVGDVMRGRERDRGVQVGLGLNDGDLSLQQQLSFSGSGFGWGVTGVGTDSGVDIEKGAMSGD</sequence>
<dbReference type="AlphaFoldDB" id="A0A8H5HXG9"/>
<dbReference type="Proteomes" id="UP000518752">
    <property type="component" value="Unassembled WGS sequence"/>
</dbReference>
<evidence type="ECO:0000256" key="2">
    <source>
        <dbReference type="SAM" id="Phobius"/>
    </source>
</evidence>
<keyword evidence="4" id="KW-1185">Reference proteome</keyword>
<feature type="compositionally biased region" description="Low complexity" evidence="1">
    <location>
        <begin position="185"/>
        <end position="196"/>
    </location>
</feature>
<feature type="compositionally biased region" description="Polar residues" evidence="1">
    <location>
        <begin position="45"/>
        <end position="67"/>
    </location>
</feature>
<accession>A0A8H5HXG9</accession>
<feature type="region of interest" description="Disordered" evidence="1">
    <location>
        <begin position="151"/>
        <end position="196"/>
    </location>
</feature>
<gene>
    <name evidence="3" type="ORF">D9757_003010</name>
</gene>
<feature type="transmembrane region" description="Helical" evidence="2">
    <location>
        <begin position="481"/>
        <end position="501"/>
    </location>
</feature>
<reference evidence="3 4" key="1">
    <citation type="journal article" date="2020" name="ISME J.">
        <title>Uncovering the hidden diversity of litter-decomposition mechanisms in mushroom-forming fungi.</title>
        <authorList>
            <person name="Floudas D."/>
            <person name="Bentzer J."/>
            <person name="Ahren D."/>
            <person name="Johansson T."/>
            <person name="Persson P."/>
            <person name="Tunlid A."/>
        </authorList>
    </citation>
    <scope>NUCLEOTIDE SEQUENCE [LARGE SCALE GENOMIC DNA]</scope>
    <source>
        <strain evidence="3 4">CBS 406.79</strain>
    </source>
</reference>
<feature type="region of interest" description="Disordered" evidence="1">
    <location>
        <begin position="621"/>
        <end position="666"/>
    </location>
</feature>
<dbReference type="EMBL" id="JAACJN010000011">
    <property type="protein sequence ID" value="KAF5391240.1"/>
    <property type="molecule type" value="Genomic_DNA"/>
</dbReference>
<evidence type="ECO:0000313" key="3">
    <source>
        <dbReference type="EMBL" id="KAF5391240.1"/>
    </source>
</evidence>
<feature type="transmembrane region" description="Helical" evidence="2">
    <location>
        <begin position="530"/>
        <end position="557"/>
    </location>
</feature>
<dbReference type="OrthoDB" id="3062801at2759"/>
<protein>
    <submittedName>
        <fullName evidence="3">Uncharacterized protein</fullName>
    </submittedName>
</protein>